<feature type="non-terminal residue" evidence="1">
    <location>
        <position position="1"/>
    </location>
</feature>
<evidence type="ECO:0000313" key="1">
    <source>
        <dbReference type="EMBL" id="CAL4095141.1"/>
    </source>
</evidence>
<evidence type="ECO:0000313" key="2">
    <source>
        <dbReference type="Proteomes" id="UP001497623"/>
    </source>
</evidence>
<comment type="caution">
    <text evidence="1">The sequence shown here is derived from an EMBL/GenBank/DDBJ whole genome shotgun (WGS) entry which is preliminary data.</text>
</comment>
<name>A0AAV2QSQ9_MEGNR</name>
<protein>
    <submittedName>
        <fullName evidence="1">Uncharacterized protein</fullName>
    </submittedName>
</protein>
<sequence>DTGDDINTNVDHILLYRGSLEGHYDVSGYAYNSINATEFETKVHVVPIIRTEDWTVKVMAAAYAVPPGEVTFEWACSSLDIAPWNVNFSMTNEDGSMTIPHI</sequence>
<proteinExistence type="predicted"/>
<accession>A0AAV2QSQ9</accession>
<feature type="non-terminal residue" evidence="1">
    <location>
        <position position="102"/>
    </location>
</feature>
<reference evidence="1 2" key="1">
    <citation type="submission" date="2024-05" db="EMBL/GenBank/DDBJ databases">
        <authorList>
            <person name="Wallberg A."/>
        </authorList>
    </citation>
    <scope>NUCLEOTIDE SEQUENCE [LARGE SCALE GENOMIC DNA]</scope>
</reference>
<dbReference type="AlphaFoldDB" id="A0AAV2QSQ9"/>
<dbReference type="EMBL" id="CAXKWB010009551">
    <property type="protein sequence ID" value="CAL4095141.1"/>
    <property type="molecule type" value="Genomic_DNA"/>
</dbReference>
<gene>
    <name evidence="1" type="ORF">MNOR_LOCUS15333</name>
</gene>
<keyword evidence="2" id="KW-1185">Reference proteome</keyword>
<organism evidence="1 2">
    <name type="scientific">Meganyctiphanes norvegica</name>
    <name type="common">Northern krill</name>
    <name type="synonym">Thysanopoda norvegica</name>
    <dbReference type="NCBI Taxonomy" id="48144"/>
    <lineage>
        <taxon>Eukaryota</taxon>
        <taxon>Metazoa</taxon>
        <taxon>Ecdysozoa</taxon>
        <taxon>Arthropoda</taxon>
        <taxon>Crustacea</taxon>
        <taxon>Multicrustacea</taxon>
        <taxon>Malacostraca</taxon>
        <taxon>Eumalacostraca</taxon>
        <taxon>Eucarida</taxon>
        <taxon>Euphausiacea</taxon>
        <taxon>Euphausiidae</taxon>
        <taxon>Meganyctiphanes</taxon>
    </lineage>
</organism>
<dbReference type="Proteomes" id="UP001497623">
    <property type="component" value="Unassembled WGS sequence"/>
</dbReference>